<evidence type="ECO:0000313" key="2">
    <source>
        <dbReference type="Proteomes" id="UP000677305"/>
    </source>
</evidence>
<dbReference type="AlphaFoldDB" id="A0A8J8MB37"/>
<dbReference type="Proteomes" id="UP000677305">
    <property type="component" value="Chromosome"/>
</dbReference>
<dbReference type="InterPro" id="IPR018989">
    <property type="entry name" value="DUF2001"/>
</dbReference>
<name>A0A8J8MB37_9FIRM</name>
<dbReference type="RefSeq" id="WP_212693661.1">
    <property type="nucleotide sequence ID" value="NZ_CP058561.1"/>
</dbReference>
<evidence type="ECO:0000313" key="1">
    <source>
        <dbReference type="EMBL" id="QUH29643.1"/>
    </source>
</evidence>
<gene>
    <name evidence="1" type="ORF">HYG85_12290</name>
</gene>
<protein>
    <submittedName>
        <fullName evidence="1">Phage tail tube protein</fullName>
    </submittedName>
</protein>
<sequence length="152" mass="17075">MAILKAQDIISGREGKVFKTIDGVVKEMAYIKKIDAKIEKNKSEIKVLGSRATHSKATGWKGTGSMTIYYITSEFRQLMLDYIKTGKDVYFDIQVVNEDPASEAGKQTVVLKNCNIDSVIIGQLDIDKDVLDEELSFTFDDIEVLNKFNVIE</sequence>
<organism evidence="1 2">
    <name type="scientific">Vallitalea guaymasensis</name>
    <dbReference type="NCBI Taxonomy" id="1185412"/>
    <lineage>
        <taxon>Bacteria</taxon>
        <taxon>Bacillati</taxon>
        <taxon>Bacillota</taxon>
        <taxon>Clostridia</taxon>
        <taxon>Lachnospirales</taxon>
        <taxon>Vallitaleaceae</taxon>
        <taxon>Vallitalea</taxon>
    </lineage>
</organism>
<dbReference type="Gene3D" id="2.30.110.40">
    <property type="entry name" value="Phage tail tube protein"/>
    <property type="match status" value="1"/>
</dbReference>
<accession>A0A8J8MB37</accession>
<reference evidence="1 2" key="1">
    <citation type="submission" date="2020-07" db="EMBL/GenBank/DDBJ databases">
        <title>Vallitalea guaymasensis genome.</title>
        <authorList>
            <person name="Postec A."/>
        </authorList>
    </citation>
    <scope>NUCLEOTIDE SEQUENCE [LARGE SCALE GENOMIC DNA]</scope>
    <source>
        <strain evidence="1 2">Ra1766G1</strain>
    </source>
</reference>
<dbReference type="EMBL" id="CP058561">
    <property type="protein sequence ID" value="QUH29643.1"/>
    <property type="molecule type" value="Genomic_DNA"/>
</dbReference>
<dbReference type="InterPro" id="IPR038628">
    <property type="entry name" value="XkdM-like_sf"/>
</dbReference>
<dbReference type="SUPFAM" id="SSF69279">
    <property type="entry name" value="Phage tail proteins"/>
    <property type="match status" value="1"/>
</dbReference>
<dbReference type="KEGG" id="vgu:HYG85_12290"/>
<keyword evidence="2" id="KW-1185">Reference proteome</keyword>
<proteinExistence type="predicted"/>
<dbReference type="Pfam" id="PF09393">
    <property type="entry name" value="DUF2001"/>
    <property type="match status" value="1"/>
</dbReference>